<evidence type="ECO:0000256" key="1">
    <source>
        <dbReference type="PROSITE-ProRule" id="PRU00339"/>
    </source>
</evidence>
<dbReference type="InterPro" id="IPR019734">
    <property type="entry name" value="TPR_rpt"/>
</dbReference>
<keyword evidence="3" id="KW-1185">Reference proteome</keyword>
<name>A0A1T0C7Q8_9GAMM</name>
<comment type="caution">
    <text evidence="2">The sequence shown here is derived from an EMBL/GenBank/DDBJ whole genome shotgun (WGS) entry which is preliminary data.</text>
</comment>
<protein>
    <submittedName>
        <fullName evidence="2">Uncharacterized protein</fullName>
    </submittedName>
</protein>
<dbReference type="EMBL" id="MUYT01000018">
    <property type="protein sequence ID" value="OOS18385.1"/>
    <property type="molecule type" value="Genomic_DNA"/>
</dbReference>
<dbReference type="STRING" id="90241.B0682_09105"/>
<proteinExistence type="predicted"/>
<organism evidence="2 3">
    <name type="scientific">Lwoffella lincolnii</name>
    <dbReference type="NCBI Taxonomy" id="90241"/>
    <lineage>
        <taxon>Bacteria</taxon>
        <taxon>Pseudomonadati</taxon>
        <taxon>Pseudomonadota</taxon>
        <taxon>Gammaproteobacteria</taxon>
        <taxon>Moraxellales</taxon>
        <taxon>Moraxellaceae</taxon>
        <taxon>Lwoffella</taxon>
    </lineage>
</organism>
<feature type="repeat" description="TPR" evidence="1">
    <location>
        <begin position="100"/>
        <end position="133"/>
    </location>
</feature>
<dbReference type="AlphaFoldDB" id="A0A1T0C7Q8"/>
<reference evidence="2 3" key="1">
    <citation type="submission" date="2017-02" db="EMBL/GenBank/DDBJ databases">
        <title>Draft genome sequence of Moraxella lincolnii CCUG 9405T type strain.</title>
        <authorList>
            <person name="Salva-Serra F."/>
            <person name="Engstrom-Jakobsson H."/>
            <person name="Thorell K."/>
            <person name="Jaen-Luchoro D."/>
            <person name="Gonzales-Siles L."/>
            <person name="Karlsson R."/>
            <person name="Yazdan S."/>
            <person name="Boulund F."/>
            <person name="Johnning A."/>
            <person name="Engstrand L."/>
            <person name="Kristiansson E."/>
            <person name="Moore E."/>
        </authorList>
    </citation>
    <scope>NUCLEOTIDE SEQUENCE [LARGE SCALE GENOMIC DNA]</scope>
    <source>
        <strain evidence="2 3">CCUG 9405</strain>
    </source>
</reference>
<dbReference type="InterPro" id="IPR011990">
    <property type="entry name" value="TPR-like_helical_dom_sf"/>
</dbReference>
<dbReference type="Proteomes" id="UP000191094">
    <property type="component" value="Unassembled WGS sequence"/>
</dbReference>
<accession>A0A1T0C7Q8</accession>
<keyword evidence="1" id="KW-0802">TPR repeat</keyword>
<evidence type="ECO:0000313" key="3">
    <source>
        <dbReference type="Proteomes" id="UP000191094"/>
    </source>
</evidence>
<sequence length="561" mass="64088">MTNSPQDHSTDTIIATHTTTQRLEQENHHQKPSLYQLLLAEFAISRGQTDVGLDLYKQQAFKDNASPVFERALQLSLHHEDTPQSLQFATHWQKNNPAHTPALFYVAHLALQSSDYETASQTLKQILQYDPKADLSQLLQGIYPTEESEQRRLLATLQQLDSEQNWSLSVLQAGLLLQFDEAKLALLHINRALRQNPDNLAVINLKADILKQTASSDDVLTFLQQQQRKLPDNKELYLAQVRHLLALKKSQQAWQLLQRTHDRFTDDHELTLLAGLVGIDVADYAKAEQLLEHLLTDAHYQDQANHYLAISAERQHLYHRAYEFYANVNQAELVLNARKKMVAFALLQNQPNTALSIINDLRQQYPQYAHDADILQADILHQQGKHDDAKSILAMALQTYGNKEAILYAYTQLLDNQRDFALKQQLLTRLTHAYPDDSLYVLNLAELLLDNDPNSVKGQQLAQRIADVPFDDPNHDHHHHRRAIQLLARGALRQGDHAKVVAYLQDMYAIEADLQVGIMLLSAYHGLNDQQQVDKLLTDLQQRFGYDDAYFSNLDSNSPNK</sequence>
<gene>
    <name evidence="2" type="ORF">B0682_09105</name>
</gene>
<dbReference type="PROSITE" id="PS50005">
    <property type="entry name" value="TPR"/>
    <property type="match status" value="1"/>
</dbReference>
<evidence type="ECO:0000313" key="2">
    <source>
        <dbReference type="EMBL" id="OOS18385.1"/>
    </source>
</evidence>
<dbReference type="Gene3D" id="1.25.40.10">
    <property type="entry name" value="Tetratricopeptide repeat domain"/>
    <property type="match status" value="2"/>
</dbReference>
<dbReference type="SUPFAM" id="SSF48452">
    <property type="entry name" value="TPR-like"/>
    <property type="match status" value="2"/>
</dbReference>